<protein>
    <submittedName>
        <fullName evidence="1">Uncharacterized protein</fullName>
    </submittedName>
</protein>
<dbReference type="AlphaFoldDB" id="A0A3S5A9Z2"/>
<organism evidence="1 2">
    <name type="scientific">Protopolystoma xenopodis</name>
    <dbReference type="NCBI Taxonomy" id="117903"/>
    <lineage>
        <taxon>Eukaryota</taxon>
        <taxon>Metazoa</taxon>
        <taxon>Spiralia</taxon>
        <taxon>Lophotrochozoa</taxon>
        <taxon>Platyhelminthes</taxon>
        <taxon>Monogenea</taxon>
        <taxon>Polyopisthocotylea</taxon>
        <taxon>Polystomatidea</taxon>
        <taxon>Polystomatidae</taxon>
        <taxon>Protopolystoma</taxon>
    </lineage>
</organism>
<sequence>MATLFGASRPDLSAEQIQQCIGELDASRMNSAATFTSTANIHSPPTESRT</sequence>
<name>A0A3S5A9Z2_9PLAT</name>
<reference evidence="1" key="1">
    <citation type="submission" date="2018-11" db="EMBL/GenBank/DDBJ databases">
        <authorList>
            <consortium name="Pathogen Informatics"/>
        </authorList>
    </citation>
    <scope>NUCLEOTIDE SEQUENCE</scope>
</reference>
<evidence type="ECO:0000313" key="2">
    <source>
        <dbReference type="Proteomes" id="UP000784294"/>
    </source>
</evidence>
<evidence type="ECO:0000313" key="1">
    <source>
        <dbReference type="EMBL" id="VEL18645.1"/>
    </source>
</evidence>
<proteinExistence type="predicted"/>
<dbReference type="EMBL" id="CAAALY010037925">
    <property type="protein sequence ID" value="VEL18645.1"/>
    <property type="molecule type" value="Genomic_DNA"/>
</dbReference>
<gene>
    <name evidence="1" type="ORF">PXEA_LOCUS12085</name>
</gene>
<accession>A0A3S5A9Z2</accession>
<comment type="caution">
    <text evidence="1">The sequence shown here is derived from an EMBL/GenBank/DDBJ whole genome shotgun (WGS) entry which is preliminary data.</text>
</comment>
<keyword evidence="2" id="KW-1185">Reference proteome</keyword>
<dbReference type="Proteomes" id="UP000784294">
    <property type="component" value="Unassembled WGS sequence"/>
</dbReference>